<evidence type="ECO:0000313" key="3">
    <source>
        <dbReference type="Proteomes" id="UP000244943"/>
    </source>
</evidence>
<feature type="region of interest" description="Disordered" evidence="1">
    <location>
        <begin position="20"/>
        <end position="41"/>
    </location>
</feature>
<evidence type="ECO:0000256" key="1">
    <source>
        <dbReference type="SAM" id="MobiDB-lite"/>
    </source>
</evidence>
<reference evidence="3" key="1">
    <citation type="submission" date="2018-03" db="EMBL/GenBank/DDBJ databases">
        <authorList>
            <person name="Batty M. E."/>
            <person name="Batty M E."/>
        </authorList>
    </citation>
    <scope>NUCLEOTIDE SEQUENCE [LARGE SCALE GENOMIC DNA]</scope>
</reference>
<dbReference type="EMBL" id="LS398552">
    <property type="protein sequence ID" value="SPR12696.1"/>
    <property type="molecule type" value="Genomic_DNA"/>
</dbReference>
<proteinExistence type="predicted"/>
<gene>
    <name evidence="2" type="ORF">UT76HP_02219</name>
</gene>
<sequence length="41" mass="4883">MYKPNMQTVSKKCYKARDTRGLSKALKQNLYRRKNPKNILP</sequence>
<dbReference type="AlphaFoldDB" id="A0A2U3RHJ2"/>
<organism evidence="2 3">
    <name type="scientific">Orientia tsutsugamushi</name>
    <name type="common">Rickettsia tsutsugamushi</name>
    <dbReference type="NCBI Taxonomy" id="784"/>
    <lineage>
        <taxon>Bacteria</taxon>
        <taxon>Pseudomonadati</taxon>
        <taxon>Pseudomonadota</taxon>
        <taxon>Alphaproteobacteria</taxon>
        <taxon>Rickettsiales</taxon>
        <taxon>Rickettsiaceae</taxon>
        <taxon>Rickettsieae</taxon>
        <taxon>Orientia</taxon>
    </lineage>
</organism>
<dbReference type="Proteomes" id="UP000244943">
    <property type="component" value="Chromosome I"/>
</dbReference>
<name>A0A2U3RHJ2_ORITS</name>
<evidence type="ECO:0000313" key="2">
    <source>
        <dbReference type="EMBL" id="SPR12696.1"/>
    </source>
</evidence>
<protein>
    <submittedName>
        <fullName evidence="2">Uncharacterized protein</fullName>
    </submittedName>
</protein>
<accession>A0A2U3RHJ2</accession>
<feature type="compositionally biased region" description="Basic residues" evidence="1">
    <location>
        <begin position="30"/>
        <end position="41"/>
    </location>
</feature>